<evidence type="ECO:0000313" key="2">
    <source>
        <dbReference type="Proteomes" id="UP000886501"/>
    </source>
</evidence>
<name>A0ACB6Z9L4_THEGA</name>
<dbReference type="EMBL" id="MU118076">
    <property type="protein sequence ID" value="KAF9645841.1"/>
    <property type="molecule type" value="Genomic_DNA"/>
</dbReference>
<evidence type="ECO:0000313" key="1">
    <source>
        <dbReference type="EMBL" id="KAF9645841.1"/>
    </source>
</evidence>
<dbReference type="Proteomes" id="UP000886501">
    <property type="component" value="Unassembled WGS sequence"/>
</dbReference>
<accession>A0ACB6Z9L4</accession>
<reference evidence="1" key="2">
    <citation type="journal article" date="2020" name="Nat. Commun.">
        <title>Large-scale genome sequencing of mycorrhizal fungi provides insights into the early evolution of symbiotic traits.</title>
        <authorList>
            <person name="Miyauchi S."/>
            <person name="Kiss E."/>
            <person name="Kuo A."/>
            <person name="Drula E."/>
            <person name="Kohler A."/>
            <person name="Sanchez-Garcia M."/>
            <person name="Morin E."/>
            <person name="Andreopoulos B."/>
            <person name="Barry K.W."/>
            <person name="Bonito G."/>
            <person name="Buee M."/>
            <person name="Carver A."/>
            <person name="Chen C."/>
            <person name="Cichocki N."/>
            <person name="Clum A."/>
            <person name="Culley D."/>
            <person name="Crous P.W."/>
            <person name="Fauchery L."/>
            <person name="Girlanda M."/>
            <person name="Hayes R.D."/>
            <person name="Keri Z."/>
            <person name="LaButti K."/>
            <person name="Lipzen A."/>
            <person name="Lombard V."/>
            <person name="Magnuson J."/>
            <person name="Maillard F."/>
            <person name="Murat C."/>
            <person name="Nolan M."/>
            <person name="Ohm R.A."/>
            <person name="Pangilinan J."/>
            <person name="Pereira M.F."/>
            <person name="Perotto S."/>
            <person name="Peter M."/>
            <person name="Pfister S."/>
            <person name="Riley R."/>
            <person name="Sitrit Y."/>
            <person name="Stielow J.B."/>
            <person name="Szollosi G."/>
            <person name="Zifcakova L."/>
            <person name="Stursova M."/>
            <person name="Spatafora J.W."/>
            <person name="Tedersoo L."/>
            <person name="Vaario L.M."/>
            <person name="Yamada A."/>
            <person name="Yan M."/>
            <person name="Wang P."/>
            <person name="Xu J."/>
            <person name="Bruns T."/>
            <person name="Baldrian P."/>
            <person name="Vilgalys R."/>
            <person name="Dunand C."/>
            <person name="Henrissat B."/>
            <person name="Grigoriev I.V."/>
            <person name="Hibbett D."/>
            <person name="Nagy L.G."/>
            <person name="Martin F.M."/>
        </authorList>
    </citation>
    <scope>NUCLEOTIDE SEQUENCE</scope>
    <source>
        <strain evidence="1">P2</strain>
    </source>
</reference>
<organism evidence="1 2">
    <name type="scientific">Thelephora ganbajun</name>
    <name type="common">Ganba fungus</name>
    <dbReference type="NCBI Taxonomy" id="370292"/>
    <lineage>
        <taxon>Eukaryota</taxon>
        <taxon>Fungi</taxon>
        <taxon>Dikarya</taxon>
        <taxon>Basidiomycota</taxon>
        <taxon>Agaricomycotina</taxon>
        <taxon>Agaricomycetes</taxon>
        <taxon>Thelephorales</taxon>
        <taxon>Thelephoraceae</taxon>
        <taxon>Thelephora</taxon>
    </lineage>
</organism>
<protein>
    <submittedName>
        <fullName evidence="1">Uncharacterized protein</fullName>
    </submittedName>
</protein>
<sequence length="232" mass="26308">MTSPLSNGRLSLSLSQMSRLLIPKVLKGCDVFAQIKPNPTLIHRGWEVRPLAAFVCCKGHSQSSLLNPSNTRATDQLVNVQHPKIDSLSLFIANPVRRLRLNGSPLYVQNYASPLSPAQPSCATLLQRTDCCVQRTSRWKFPRPKQHHLCLPGCPFLPLEEYFDITQEIKEGNGSLALTHRWNLRETDLRNYTLSFREIDKVRVDGTFVDLEKNVRQGHEPALEELMQIICP</sequence>
<gene>
    <name evidence="1" type="ORF">BDM02DRAFT_395747</name>
</gene>
<reference evidence="1" key="1">
    <citation type="submission" date="2019-10" db="EMBL/GenBank/DDBJ databases">
        <authorList>
            <consortium name="DOE Joint Genome Institute"/>
            <person name="Kuo A."/>
            <person name="Miyauchi S."/>
            <person name="Kiss E."/>
            <person name="Drula E."/>
            <person name="Kohler A."/>
            <person name="Sanchez-Garcia M."/>
            <person name="Andreopoulos B."/>
            <person name="Barry K.W."/>
            <person name="Bonito G."/>
            <person name="Buee M."/>
            <person name="Carver A."/>
            <person name="Chen C."/>
            <person name="Cichocki N."/>
            <person name="Clum A."/>
            <person name="Culley D."/>
            <person name="Crous P.W."/>
            <person name="Fauchery L."/>
            <person name="Girlanda M."/>
            <person name="Hayes R."/>
            <person name="Keri Z."/>
            <person name="Labutti K."/>
            <person name="Lipzen A."/>
            <person name="Lombard V."/>
            <person name="Magnuson J."/>
            <person name="Maillard F."/>
            <person name="Morin E."/>
            <person name="Murat C."/>
            <person name="Nolan M."/>
            <person name="Ohm R."/>
            <person name="Pangilinan J."/>
            <person name="Pereira M."/>
            <person name="Perotto S."/>
            <person name="Peter M."/>
            <person name="Riley R."/>
            <person name="Sitrit Y."/>
            <person name="Stielow B."/>
            <person name="Szollosi G."/>
            <person name="Zifcakova L."/>
            <person name="Stursova M."/>
            <person name="Spatafora J.W."/>
            <person name="Tedersoo L."/>
            <person name="Vaario L.-M."/>
            <person name="Yamada A."/>
            <person name="Yan M."/>
            <person name="Wang P."/>
            <person name="Xu J."/>
            <person name="Bruns T."/>
            <person name="Baldrian P."/>
            <person name="Vilgalys R."/>
            <person name="Henrissat B."/>
            <person name="Grigoriev I.V."/>
            <person name="Hibbett D."/>
            <person name="Nagy L.G."/>
            <person name="Martin F.M."/>
        </authorList>
    </citation>
    <scope>NUCLEOTIDE SEQUENCE</scope>
    <source>
        <strain evidence="1">P2</strain>
    </source>
</reference>
<proteinExistence type="predicted"/>
<keyword evidence="2" id="KW-1185">Reference proteome</keyword>
<comment type="caution">
    <text evidence="1">The sequence shown here is derived from an EMBL/GenBank/DDBJ whole genome shotgun (WGS) entry which is preliminary data.</text>
</comment>